<keyword evidence="2" id="KW-1185">Reference proteome</keyword>
<dbReference type="SUPFAM" id="SSF53474">
    <property type="entry name" value="alpha/beta-Hydrolases"/>
    <property type="match status" value="1"/>
</dbReference>
<dbReference type="EMBL" id="BAAAQX010000024">
    <property type="protein sequence ID" value="GAA2212010.1"/>
    <property type="molecule type" value="Genomic_DNA"/>
</dbReference>
<dbReference type="Proteomes" id="UP001499843">
    <property type="component" value="Unassembled WGS sequence"/>
</dbReference>
<protein>
    <recommendedName>
        <fullName evidence="3">Serine aminopeptidase S33 domain-containing protein</fullName>
    </recommendedName>
</protein>
<name>A0ABP5PJV2_9ACTN</name>
<accession>A0ABP5PJV2</accession>
<dbReference type="Gene3D" id="3.40.50.1820">
    <property type="entry name" value="alpha/beta hydrolase"/>
    <property type="match status" value="1"/>
</dbReference>
<organism evidence="1 2">
    <name type="scientific">Nonomuraea monospora</name>
    <dbReference type="NCBI Taxonomy" id="568818"/>
    <lineage>
        <taxon>Bacteria</taxon>
        <taxon>Bacillati</taxon>
        <taxon>Actinomycetota</taxon>
        <taxon>Actinomycetes</taxon>
        <taxon>Streptosporangiales</taxon>
        <taxon>Streptosporangiaceae</taxon>
        <taxon>Nonomuraea</taxon>
    </lineage>
</organism>
<reference evidence="2" key="1">
    <citation type="journal article" date="2019" name="Int. J. Syst. Evol. Microbiol.">
        <title>The Global Catalogue of Microorganisms (GCM) 10K type strain sequencing project: providing services to taxonomists for standard genome sequencing and annotation.</title>
        <authorList>
            <consortium name="The Broad Institute Genomics Platform"/>
            <consortium name="The Broad Institute Genome Sequencing Center for Infectious Disease"/>
            <person name="Wu L."/>
            <person name="Ma J."/>
        </authorList>
    </citation>
    <scope>NUCLEOTIDE SEQUENCE [LARGE SCALE GENOMIC DNA]</scope>
    <source>
        <strain evidence="2">JCM 16114</strain>
    </source>
</reference>
<evidence type="ECO:0008006" key="3">
    <source>
        <dbReference type="Google" id="ProtNLM"/>
    </source>
</evidence>
<gene>
    <name evidence="1" type="ORF">GCM10009850_074720</name>
</gene>
<comment type="caution">
    <text evidence="1">The sequence shown here is derived from an EMBL/GenBank/DDBJ whole genome shotgun (WGS) entry which is preliminary data.</text>
</comment>
<proteinExistence type="predicted"/>
<evidence type="ECO:0000313" key="2">
    <source>
        <dbReference type="Proteomes" id="UP001499843"/>
    </source>
</evidence>
<dbReference type="RefSeq" id="WP_344485689.1">
    <property type="nucleotide sequence ID" value="NZ_BAAAQX010000024.1"/>
</dbReference>
<evidence type="ECO:0000313" key="1">
    <source>
        <dbReference type="EMBL" id="GAA2212010.1"/>
    </source>
</evidence>
<sequence>MTISGRAQYRTRVLHDESRRDLRDPSRPRPIRLYQWEPQPRPATPAPLIIVSHGTGGSGSAMEWLVGPLVTAGFRVVALDHHGNDFIDGYEPEGFLFGWERPRDISFTLDALAKEEMLGPVGAAGFSFGGYAVAALAGARVDSQKVAAVLAETIPLPEIPEFPGVLAALRKKVAQDELLIHIDRSGADLTDARIRAVFQVAPGWGPLVTSSSLASIQIPVEIIWGGADTIAPFHEINCYLAGIPAATGRSAGPEVRHEDFFDPAATNTKARDHVARQAATFFTRHLGHPCQVDRPRGHQ</sequence>
<dbReference type="InterPro" id="IPR029058">
    <property type="entry name" value="AB_hydrolase_fold"/>
</dbReference>